<evidence type="ECO:0000256" key="1">
    <source>
        <dbReference type="ARBA" id="ARBA00022723"/>
    </source>
</evidence>
<keyword evidence="7" id="KW-1185">Reference proteome</keyword>
<dbReference type="PROSITE" id="PS01358">
    <property type="entry name" value="ZF_RANBP2_1"/>
    <property type="match status" value="3"/>
</dbReference>
<dbReference type="Proteomes" id="UP001604277">
    <property type="component" value="Unassembled WGS sequence"/>
</dbReference>
<evidence type="ECO:0000259" key="5">
    <source>
        <dbReference type="PROSITE" id="PS50199"/>
    </source>
</evidence>
<dbReference type="Gene3D" id="4.10.1060.10">
    <property type="entry name" value="Zinc finger, RanBP2-type"/>
    <property type="match status" value="3"/>
</dbReference>
<evidence type="ECO:0000256" key="2">
    <source>
        <dbReference type="ARBA" id="ARBA00022771"/>
    </source>
</evidence>
<dbReference type="AlphaFoldDB" id="A0ABD1W876"/>
<accession>A0ABD1W876</accession>
<protein>
    <submittedName>
        <fullName evidence="6">Ran BP2/NZF zinc finger-like superfamily protein</fullName>
    </submittedName>
</protein>
<dbReference type="PANTHER" id="PTHR23111">
    <property type="entry name" value="ZINC FINGER PROTEIN"/>
    <property type="match status" value="1"/>
</dbReference>
<evidence type="ECO:0000256" key="3">
    <source>
        <dbReference type="ARBA" id="ARBA00022833"/>
    </source>
</evidence>
<name>A0ABD1W876_9LAMI</name>
<dbReference type="PANTHER" id="PTHR23111:SF23">
    <property type="entry name" value="RAN BP2_NZF ZINC FINGER-LIKE SUPERFAMILY PROTEIN"/>
    <property type="match status" value="1"/>
</dbReference>
<evidence type="ECO:0000313" key="6">
    <source>
        <dbReference type="EMBL" id="KAL2545876.1"/>
    </source>
</evidence>
<organism evidence="6 7">
    <name type="scientific">Forsythia ovata</name>
    <dbReference type="NCBI Taxonomy" id="205694"/>
    <lineage>
        <taxon>Eukaryota</taxon>
        <taxon>Viridiplantae</taxon>
        <taxon>Streptophyta</taxon>
        <taxon>Embryophyta</taxon>
        <taxon>Tracheophyta</taxon>
        <taxon>Spermatophyta</taxon>
        <taxon>Magnoliopsida</taxon>
        <taxon>eudicotyledons</taxon>
        <taxon>Gunneridae</taxon>
        <taxon>Pentapetalae</taxon>
        <taxon>asterids</taxon>
        <taxon>lamiids</taxon>
        <taxon>Lamiales</taxon>
        <taxon>Oleaceae</taxon>
        <taxon>Forsythieae</taxon>
        <taxon>Forsythia</taxon>
    </lineage>
</organism>
<dbReference type="PROSITE" id="PS50199">
    <property type="entry name" value="ZF_RANBP2_2"/>
    <property type="match status" value="3"/>
</dbReference>
<feature type="domain" description="RanBP2-type" evidence="5">
    <location>
        <begin position="18"/>
        <end position="41"/>
    </location>
</feature>
<keyword evidence="2 4" id="KW-0863">Zinc-finger</keyword>
<dbReference type="GO" id="GO:0008270">
    <property type="term" value="F:zinc ion binding"/>
    <property type="evidence" value="ECO:0007669"/>
    <property type="project" value="UniProtKB-KW"/>
</dbReference>
<dbReference type="InterPro" id="IPR001876">
    <property type="entry name" value="Znf_RanBP2"/>
</dbReference>
<dbReference type="InterPro" id="IPR036443">
    <property type="entry name" value="Znf_RanBP2_sf"/>
</dbReference>
<keyword evidence="3" id="KW-0862">Zinc</keyword>
<sequence>MQGNDVEPERIHNQVPMKQGDWICPKCQFLNFARNIKCLRCDGLCQERLRKLSEDQDHLPPKKGDWICDKCNFLNFARNTRCLQCKEKPPKRQLNPGEWECESCNYINFRRNMICLKCDHRRPIASHTAGNSSQPVSNAVNHHQMQNWFGQEKQSRDEGVNSWKFVESDGKDHTASHSWNQFPGCIDFPVVGGKSDLSRNVQKQERWKTEIGRQKQNCFPCKGKCC</sequence>
<keyword evidence="1" id="KW-0479">Metal-binding</keyword>
<dbReference type="SMART" id="SM00547">
    <property type="entry name" value="ZnF_RBZ"/>
    <property type="match status" value="3"/>
</dbReference>
<feature type="domain" description="RanBP2-type" evidence="5">
    <location>
        <begin position="62"/>
        <end position="91"/>
    </location>
</feature>
<reference evidence="7" key="1">
    <citation type="submission" date="2024-07" db="EMBL/GenBank/DDBJ databases">
        <title>Two chromosome-level genome assemblies of Korean endemic species Abeliophyllum distichum and Forsythia ovata (Oleaceae).</title>
        <authorList>
            <person name="Jang H."/>
        </authorList>
    </citation>
    <scope>NUCLEOTIDE SEQUENCE [LARGE SCALE GENOMIC DNA]</scope>
</reference>
<dbReference type="Pfam" id="PF00641">
    <property type="entry name" value="Zn_ribbon_RanBP"/>
    <property type="match status" value="3"/>
</dbReference>
<feature type="domain" description="RanBP2-type" evidence="5">
    <location>
        <begin position="95"/>
        <end position="124"/>
    </location>
</feature>
<comment type="caution">
    <text evidence="6">The sequence shown here is derived from an EMBL/GenBank/DDBJ whole genome shotgun (WGS) entry which is preliminary data.</text>
</comment>
<dbReference type="SUPFAM" id="SSF90209">
    <property type="entry name" value="Ran binding protein zinc finger-like"/>
    <property type="match status" value="3"/>
</dbReference>
<evidence type="ECO:0000313" key="7">
    <source>
        <dbReference type="Proteomes" id="UP001604277"/>
    </source>
</evidence>
<proteinExistence type="predicted"/>
<dbReference type="EMBL" id="JBFOLJ010000004">
    <property type="protein sequence ID" value="KAL2545876.1"/>
    <property type="molecule type" value="Genomic_DNA"/>
</dbReference>
<evidence type="ECO:0000256" key="4">
    <source>
        <dbReference type="PROSITE-ProRule" id="PRU00322"/>
    </source>
</evidence>
<gene>
    <name evidence="6" type="ORF">Fot_15109</name>
</gene>